<sequence>VETKLAQASLSVSLLTSFKLQHWQGLICSSFFLSSNEVCSSLWTRRQIFNAVGSLGTLLFHRRSILNSLYQSSIAITNLDKYKTSFPVNFTQVALSDNLSYFAYATCQKELQNIALLQRSTLLKLNFQSAATYVHRPVHIVFTRCFSTDTDDMADNKYIVGYAKLGTSSCKKCKQKIDKGALRIGKLTTNPFSDDGGDLKQWFHPPCIFGTFWKARATTKKIDDPEDLEGFGDLNQEDKDVILNLIQDYQSKAGNKTPRKPAKTVQATLTGSTQARSTPRKGSADSSIKDDDDVDEGPSTSHTPAKKVPVPSGKDDTFAEKDNSFREFRRLCADIAEENSYLGKTKLVNTYICKGHSGDGFRGDLYLLIKLLLPGVVKTVYNLNNKQLVKLFSQIFGTNLQRMVTDLDQGDVAETIRWAFDESKVLTPQKTSTLSLQEIDEYLAELSEMTKESDQQNVLSKVAKRCTSNDLKMFVRLIKHDLRINSGAKHILDGLDPNAYAAFQASRNLKDVVERVASNKSESITSGKVGLSRRLSVRADLMTPVLPMLAEACRSVDQAMKKCPSGFYAEIKYDGERVQVHKQGSEFKFFSRSLKPVLEHKIKLFRDFIPKAFISSNDLILDAEVLLVDNTTGTPLPFGTLGVHKKAAFKDASVCLFVFDCLLINDENLMDKPIKQRREILDKNMTPVKNRVNLSEIKLIKKHEDLQDLMLKVFREGLEGLVLKDVNGIYEPGKRHWLKVKKDYLNEGSMADAADLVVLGAYYGTGNKGGMMSIFLMGVFDTDNDKWVTVSKCGSGLDDKMLETLNKDLDMVKISKDFSKVPKWLHVNKSLTPDFVVADPTKAPVWEIIGAEFSQAEIHTADGISIRFPRIQKFRDDKTWKEATDLNRLKLLFKKSKDKFEMNMARALAKDGSDDDDDDGNNNMNDNTSNGSEQQAQSSSREKTSFRGTRKRSSEDDDDDVNLPVKKKMKPLCKYGASCYQKNPQHHLDFDHKAITEAQAKTVPPKTERHTSQTSPSQTATSTHKKISNTEATASQGPVTSKSNLPVIFQGCKIILPSSVDKYRELKRYIIAFDGDLLHEFDSNSATHIIVDPLKPPPKTASEAAKVNPDWLWTCIRKKQLVATEPFML</sequence>
<evidence type="ECO:0000256" key="19">
    <source>
        <dbReference type="RuleBase" id="RU000617"/>
    </source>
</evidence>
<dbReference type="InterPro" id="IPR019406">
    <property type="entry name" value="APLF_PBZ"/>
</dbReference>
<dbReference type="Gene3D" id="3.30.1490.70">
    <property type="match status" value="1"/>
</dbReference>
<dbReference type="EC" id="6.5.1.1" evidence="19"/>
<feature type="domain" description="ATP-dependent DNA ligase family profile" evidence="23">
    <location>
        <begin position="647"/>
        <end position="781"/>
    </location>
</feature>
<dbReference type="FunFam" id="2.40.50.140:FF:000085">
    <property type="entry name" value="DNA ligase"/>
    <property type="match status" value="1"/>
</dbReference>
<evidence type="ECO:0000256" key="7">
    <source>
        <dbReference type="ARBA" id="ARBA00022723"/>
    </source>
</evidence>
<dbReference type="Pfam" id="PF04679">
    <property type="entry name" value="DNA_ligase_A_C"/>
    <property type="match status" value="1"/>
</dbReference>
<dbReference type="InterPro" id="IPR001510">
    <property type="entry name" value="Znf_PARP"/>
</dbReference>
<organism evidence="25">
    <name type="scientific">Arion vulgaris</name>
    <dbReference type="NCBI Taxonomy" id="1028688"/>
    <lineage>
        <taxon>Eukaryota</taxon>
        <taxon>Metazoa</taxon>
        <taxon>Spiralia</taxon>
        <taxon>Lophotrochozoa</taxon>
        <taxon>Mollusca</taxon>
        <taxon>Gastropoda</taxon>
        <taxon>Heterobranchia</taxon>
        <taxon>Euthyneura</taxon>
        <taxon>Panpulmonata</taxon>
        <taxon>Eupulmonata</taxon>
        <taxon>Stylommatophora</taxon>
        <taxon>Helicina</taxon>
        <taxon>Arionoidea</taxon>
        <taxon>Arionidae</taxon>
        <taxon>Arion</taxon>
    </lineage>
</organism>
<keyword evidence="10" id="KW-0863">Zinc-finger</keyword>
<dbReference type="PROSITE" id="PS00333">
    <property type="entry name" value="DNA_LIGASE_A2"/>
    <property type="match status" value="1"/>
</dbReference>
<keyword evidence="15 19" id="KW-0234">DNA repair</keyword>
<evidence type="ECO:0000256" key="11">
    <source>
        <dbReference type="ARBA" id="ARBA00022833"/>
    </source>
</evidence>
<feature type="region of interest" description="Disordered" evidence="21">
    <location>
        <begin position="1000"/>
        <end position="1040"/>
    </location>
</feature>
<dbReference type="InterPro" id="IPR012309">
    <property type="entry name" value="DNA_ligase_ATP-dep_C"/>
</dbReference>
<dbReference type="Pfam" id="PF16759">
    <property type="entry name" value="LIG3_BRCT"/>
    <property type="match status" value="1"/>
</dbReference>
<name>A0A0B7AA59_9EUPU</name>
<comment type="catalytic activity">
    <reaction evidence="18 19">
        <text>ATP + (deoxyribonucleotide)n-3'-hydroxyl + 5'-phospho-(deoxyribonucleotide)m = (deoxyribonucleotide)n+m + AMP + diphosphate.</text>
        <dbReference type="EC" id="6.5.1.1"/>
    </reaction>
</comment>
<keyword evidence="6" id="KW-0235">DNA replication</keyword>
<keyword evidence="11" id="KW-0862">Zinc</keyword>
<keyword evidence="14 19" id="KW-0233">DNA recombination</keyword>
<keyword evidence="7" id="KW-0479">Metal-binding</keyword>
<keyword evidence="17" id="KW-0131">Cell cycle</keyword>
<reference evidence="25" key="1">
    <citation type="submission" date="2014-12" db="EMBL/GenBank/DDBJ databases">
        <title>Insight into the proteome of Arion vulgaris.</title>
        <authorList>
            <person name="Aradska J."/>
            <person name="Bulat T."/>
            <person name="Smidak R."/>
            <person name="Sarate P."/>
            <person name="Gangsoo J."/>
            <person name="Sialana F."/>
            <person name="Bilban M."/>
            <person name="Lubec G."/>
        </authorList>
    </citation>
    <scope>NUCLEOTIDE SEQUENCE</scope>
    <source>
        <tissue evidence="25">Skin</tissue>
    </source>
</reference>
<keyword evidence="9 19" id="KW-0227">DNA damage</keyword>
<keyword evidence="8 19" id="KW-0547">Nucleotide-binding</keyword>
<evidence type="ECO:0000256" key="16">
    <source>
        <dbReference type="ARBA" id="ARBA00023242"/>
    </source>
</evidence>
<evidence type="ECO:0000256" key="6">
    <source>
        <dbReference type="ARBA" id="ARBA00022705"/>
    </source>
</evidence>
<evidence type="ECO:0000259" key="23">
    <source>
        <dbReference type="PROSITE" id="PS50160"/>
    </source>
</evidence>
<dbReference type="GO" id="GO:0008270">
    <property type="term" value="F:zinc ion binding"/>
    <property type="evidence" value="ECO:0007669"/>
    <property type="project" value="UniProtKB-KW"/>
</dbReference>
<dbReference type="Pfam" id="PF04675">
    <property type="entry name" value="DNA_ligase_A_N"/>
    <property type="match status" value="1"/>
</dbReference>
<keyword evidence="13" id="KW-0460">Magnesium</keyword>
<dbReference type="GO" id="GO:0006302">
    <property type="term" value="P:double-strand break repair"/>
    <property type="evidence" value="ECO:0007669"/>
    <property type="project" value="TreeGrafter"/>
</dbReference>
<dbReference type="PROSITE" id="PS00697">
    <property type="entry name" value="DNA_LIGASE_A1"/>
    <property type="match status" value="1"/>
</dbReference>
<feature type="compositionally biased region" description="Polar residues" evidence="21">
    <location>
        <begin position="1029"/>
        <end position="1040"/>
    </location>
</feature>
<dbReference type="Gene3D" id="3.30.470.30">
    <property type="entry name" value="DNA ligase/mRNA capping enzyme"/>
    <property type="match status" value="1"/>
</dbReference>
<evidence type="ECO:0000256" key="14">
    <source>
        <dbReference type="ARBA" id="ARBA00023172"/>
    </source>
</evidence>
<keyword evidence="5" id="KW-0132">Cell division</keyword>
<dbReference type="GO" id="GO:0003677">
    <property type="term" value="F:DNA binding"/>
    <property type="evidence" value="ECO:0007669"/>
    <property type="project" value="InterPro"/>
</dbReference>
<dbReference type="InterPro" id="IPR050191">
    <property type="entry name" value="ATP-dep_DNA_ligase"/>
</dbReference>
<dbReference type="PROSITE" id="PS50172">
    <property type="entry name" value="BRCT"/>
    <property type="match status" value="1"/>
</dbReference>
<dbReference type="Gene3D" id="1.10.3260.10">
    <property type="entry name" value="DNA ligase, ATP-dependent, N-terminal domain"/>
    <property type="match status" value="1"/>
</dbReference>
<dbReference type="SMART" id="SM00292">
    <property type="entry name" value="BRCT"/>
    <property type="match status" value="1"/>
</dbReference>
<dbReference type="InterPro" id="IPR012308">
    <property type="entry name" value="DNA_ligase_ATP-dep_N"/>
</dbReference>
<dbReference type="SMART" id="SM01336">
    <property type="entry name" value="zf-PARP"/>
    <property type="match status" value="1"/>
</dbReference>
<evidence type="ECO:0000256" key="3">
    <source>
        <dbReference type="ARBA" id="ARBA00007572"/>
    </source>
</evidence>
<dbReference type="PANTHER" id="PTHR45674">
    <property type="entry name" value="DNA LIGASE 1/3 FAMILY MEMBER"/>
    <property type="match status" value="1"/>
</dbReference>
<feature type="domain" description="PARP-type" evidence="22">
    <location>
        <begin position="158"/>
        <end position="250"/>
    </location>
</feature>
<dbReference type="InterPro" id="IPR012340">
    <property type="entry name" value="NA-bd_OB-fold"/>
</dbReference>
<dbReference type="InterPro" id="IPR001357">
    <property type="entry name" value="BRCT_dom"/>
</dbReference>
<evidence type="ECO:0000256" key="13">
    <source>
        <dbReference type="ARBA" id="ARBA00022842"/>
    </source>
</evidence>
<dbReference type="GO" id="GO:0003910">
    <property type="term" value="F:DNA ligase (ATP) activity"/>
    <property type="evidence" value="ECO:0007669"/>
    <property type="project" value="UniProtKB-EC"/>
</dbReference>
<keyword evidence="16" id="KW-0539">Nucleus</keyword>
<accession>A0A0B7AA59</accession>
<evidence type="ECO:0000256" key="8">
    <source>
        <dbReference type="ARBA" id="ARBA00022741"/>
    </source>
</evidence>
<feature type="compositionally biased region" description="Low complexity" evidence="21">
    <location>
        <begin position="921"/>
        <end position="932"/>
    </location>
</feature>
<dbReference type="PANTHER" id="PTHR45674:SF9">
    <property type="entry name" value="DNA LIGASE 3"/>
    <property type="match status" value="1"/>
</dbReference>
<dbReference type="GO" id="GO:0005524">
    <property type="term" value="F:ATP binding"/>
    <property type="evidence" value="ECO:0007669"/>
    <property type="project" value="UniProtKB-KW"/>
</dbReference>
<dbReference type="InterPro" id="IPR036599">
    <property type="entry name" value="DNA_ligase_N_sf"/>
</dbReference>
<dbReference type="SUPFAM" id="SSF57716">
    <property type="entry name" value="Glucocorticoid receptor-like (DNA-binding domain)"/>
    <property type="match status" value="1"/>
</dbReference>
<dbReference type="PROSITE" id="PS00347">
    <property type="entry name" value="ZF_PARP_1"/>
    <property type="match status" value="1"/>
</dbReference>
<dbReference type="Gene3D" id="2.40.50.140">
    <property type="entry name" value="Nucleic acid-binding proteins"/>
    <property type="match status" value="1"/>
</dbReference>
<evidence type="ECO:0000256" key="5">
    <source>
        <dbReference type="ARBA" id="ARBA00022618"/>
    </source>
</evidence>
<dbReference type="GO" id="GO:0006273">
    <property type="term" value="P:lagging strand elongation"/>
    <property type="evidence" value="ECO:0007669"/>
    <property type="project" value="TreeGrafter"/>
</dbReference>
<evidence type="ECO:0000256" key="17">
    <source>
        <dbReference type="ARBA" id="ARBA00023306"/>
    </source>
</evidence>
<dbReference type="SUPFAM" id="SSF117018">
    <property type="entry name" value="ATP-dependent DNA ligase DNA-binding domain"/>
    <property type="match status" value="1"/>
</dbReference>
<evidence type="ECO:0000256" key="20">
    <source>
        <dbReference type="RuleBase" id="RU004196"/>
    </source>
</evidence>
<evidence type="ECO:0000256" key="1">
    <source>
        <dbReference type="ARBA" id="ARBA00001946"/>
    </source>
</evidence>
<evidence type="ECO:0000256" key="10">
    <source>
        <dbReference type="ARBA" id="ARBA00022771"/>
    </source>
</evidence>
<dbReference type="InterPro" id="IPR036420">
    <property type="entry name" value="BRCT_dom_sf"/>
</dbReference>
<evidence type="ECO:0000256" key="18">
    <source>
        <dbReference type="ARBA" id="ARBA00034003"/>
    </source>
</evidence>
<evidence type="ECO:0000256" key="15">
    <source>
        <dbReference type="ARBA" id="ARBA00023204"/>
    </source>
</evidence>
<dbReference type="Pfam" id="PF00645">
    <property type="entry name" value="zf-PARP"/>
    <property type="match status" value="1"/>
</dbReference>
<keyword evidence="12 19" id="KW-0067">ATP-binding</keyword>
<dbReference type="SUPFAM" id="SSF50249">
    <property type="entry name" value="Nucleic acid-binding proteins"/>
    <property type="match status" value="1"/>
</dbReference>
<dbReference type="GO" id="GO:0006310">
    <property type="term" value="P:DNA recombination"/>
    <property type="evidence" value="ECO:0007669"/>
    <property type="project" value="UniProtKB-KW"/>
</dbReference>
<dbReference type="SUPFAM" id="SSF52113">
    <property type="entry name" value="BRCT domain"/>
    <property type="match status" value="1"/>
</dbReference>
<dbReference type="GO" id="GO:0071897">
    <property type="term" value="P:DNA biosynthetic process"/>
    <property type="evidence" value="ECO:0007669"/>
    <property type="project" value="InterPro"/>
</dbReference>
<gene>
    <name evidence="25" type="primary">ORF107124</name>
</gene>
<evidence type="ECO:0000259" key="24">
    <source>
        <dbReference type="PROSITE" id="PS50172"/>
    </source>
</evidence>
<dbReference type="Pfam" id="PF10283">
    <property type="entry name" value="zf-CCHH"/>
    <property type="match status" value="1"/>
</dbReference>
<evidence type="ECO:0000256" key="2">
    <source>
        <dbReference type="ARBA" id="ARBA00004123"/>
    </source>
</evidence>
<comment type="similarity">
    <text evidence="3 20">Belongs to the ATP-dependent DNA ligase family.</text>
</comment>
<dbReference type="CDD" id="cd07902">
    <property type="entry name" value="Adenylation_DNA_ligase_III"/>
    <property type="match status" value="1"/>
</dbReference>
<dbReference type="FunFam" id="1.10.3260.10:FF:000002">
    <property type="entry name" value="DNA ligase"/>
    <property type="match status" value="1"/>
</dbReference>
<evidence type="ECO:0000313" key="25">
    <source>
        <dbReference type="EMBL" id="CEK77874.1"/>
    </source>
</evidence>
<comment type="subcellular location">
    <subcellularLocation>
        <location evidence="2">Nucleus</location>
    </subcellularLocation>
</comment>
<dbReference type="EMBL" id="HACG01031009">
    <property type="protein sequence ID" value="CEK77874.1"/>
    <property type="molecule type" value="Transcribed_RNA"/>
</dbReference>
<dbReference type="Pfam" id="PF01068">
    <property type="entry name" value="DNA_ligase_A_M"/>
    <property type="match status" value="1"/>
</dbReference>
<evidence type="ECO:0000256" key="4">
    <source>
        <dbReference type="ARBA" id="ARBA00022598"/>
    </source>
</evidence>
<keyword evidence="4 19" id="KW-0436">Ligase</keyword>
<dbReference type="InterPro" id="IPR031916">
    <property type="entry name" value="LIG3_BRCT"/>
</dbReference>
<dbReference type="Gene3D" id="3.30.1740.10">
    <property type="entry name" value="Zinc finger, PARP-type"/>
    <property type="match status" value="1"/>
</dbReference>
<feature type="domain" description="BRCT" evidence="24">
    <location>
        <begin position="1044"/>
        <end position="1129"/>
    </location>
</feature>
<dbReference type="PROSITE" id="PS50064">
    <property type="entry name" value="ZF_PARP_2"/>
    <property type="match status" value="1"/>
</dbReference>
<dbReference type="PROSITE" id="PS50160">
    <property type="entry name" value="DNA_LIGASE_A3"/>
    <property type="match status" value="1"/>
</dbReference>
<dbReference type="InterPro" id="IPR000977">
    <property type="entry name" value="DNA_ligase_ATP-dep"/>
</dbReference>
<dbReference type="SUPFAM" id="SSF56091">
    <property type="entry name" value="DNA ligase/mRNA capping enzyme, catalytic domain"/>
    <property type="match status" value="1"/>
</dbReference>
<evidence type="ECO:0000256" key="12">
    <source>
        <dbReference type="ARBA" id="ARBA00022840"/>
    </source>
</evidence>
<dbReference type="NCBIfam" id="TIGR00574">
    <property type="entry name" value="dnl1"/>
    <property type="match status" value="1"/>
</dbReference>
<dbReference type="InterPro" id="IPR036957">
    <property type="entry name" value="Znf_PARP_sf"/>
</dbReference>
<feature type="compositionally biased region" description="Low complexity" evidence="21">
    <location>
        <begin position="1012"/>
        <end position="1022"/>
    </location>
</feature>
<dbReference type="GO" id="GO:0070421">
    <property type="term" value="C:DNA ligase III-XRCC1 complex"/>
    <property type="evidence" value="ECO:0007669"/>
    <property type="project" value="TreeGrafter"/>
</dbReference>
<evidence type="ECO:0000259" key="22">
    <source>
        <dbReference type="PROSITE" id="PS50064"/>
    </source>
</evidence>
<protein>
    <recommendedName>
        <fullName evidence="19">DNA ligase</fullName>
        <ecNumber evidence="19">6.5.1.1</ecNumber>
    </recommendedName>
</protein>
<proteinExistence type="inferred from homology"/>
<dbReference type="GO" id="GO:0051301">
    <property type="term" value="P:cell division"/>
    <property type="evidence" value="ECO:0007669"/>
    <property type="project" value="UniProtKB-KW"/>
</dbReference>
<evidence type="ECO:0000256" key="9">
    <source>
        <dbReference type="ARBA" id="ARBA00022763"/>
    </source>
</evidence>
<dbReference type="InterPro" id="IPR012310">
    <property type="entry name" value="DNA_ligase_ATP-dep_cent"/>
</dbReference>
<dbReference type="CDD" id="cd07967">
    <property type="entry name" value="OBF_DNA_ligase_III"/>
    <property type="match status" value="1"/>
</dbReference>
<feature type="region of interest" description="Disordered" evidence="21">
    <location>
        <begin position="909"/>
        <end position="963"/>
    </location>
</feature>
<evidence type="ECO:0000256" key="21">
    <source>
        <dbReference type="SAM" id="MobiDB-lite"/>
    </source>
</evidence>
<dbReference type="Gene3D" id="3.40.50.10190">
    <property type="entry name" value="BRCT domain"/>
    <property type="match status" value="1"/>
</dbReference>
<dbReference type="FunFam" id="3.30.470.30:FF:000003">
    <property type="entry name" value="DNA ligase"/>
    <property type="match status" value="1"/>
</dbReference>
<dbReference type="InterPro" id="IPR016059">
    <property type="entry name" value="DNA_ligase_ATP-dep_CS"/>
</dbReference>
<dbReference type="AlphaFoldDB" id="A0A0B7AA59"/>
<feature type="compositionally biased region" description="Polar residues" evidence="21">
    <location>
        <begin position="265"/>
        <end position="277"/>
    </location>
</feature>
<feature type="region of interest" description="Disordered" evidence="21">
    <location>
        <begin position="252"/>
        <end position="319"/>
    </location>
</feature>
<feature type="non-terminal residue" evidence="25">
    <location>
        <position position="1"/>
    </location>
</feature>
<comment type="cofactor">
    <cofactor evidence="1">
        <name>Mg(2+)</name>
        <dbReference type="ChEBI" id="CHEBI:18420"/>
    </cofactor>
</comment>